<dbReference type="EMBL" id="CU466930">
    <property type="protein sequence ID" value="CAO80643.1"/>
    <property type="molecule type" value="Genomic_DNA"/>
</dbReference>
<protein>
    <submittedName>
        <fullName evidence="1">Uncharacterized protein</fullName>
    </submittedName>
</protein>
<organism evidence="1 2">
    <name type="scientific">Cloacimonas acidaminovorans (strain Evry)</name>
    <dbReference type="NCBI Taxonomy" id="459349"/>
    <lineage>
        <taxon>Bacteria</taxon>
        <taxon>Pseudomonadati</taxon>
        <taxon>Candidatus Cloacimonadota</taxon>
        <taxon>Candidatus Cloacimonadia</taxon>
        <taxon>Candidatus Cloacimonadales</taxon>
        <taxon>Candidatus Cloacimonadaceae</taxon>
        <taxon>Candidatus Cloacimonas</taxon>
    </lineage>
</organism>
<evidence type="ECO:0000313" key="1">
    <source>
        <dbReference type="EMBL" id="CAO80643.1"/>
    </source>
</evidence>
<dbReference type="KEGG" id="caci:CLOAM0760"/>
<name>B0VH28_CLOAI</name>
<proteinExistence type="predicted"/>
<keyword evidence="2" id="KW-1185">Reference proteome</keyword>
<reference evidence="1 2" key="1">
    <citation type="journal article" date="2008" name="J. Bacteriol.">
        <title>'Candidatus Cloacamonas acidaminovorans': genome sequence reconstruction provides a first glimpse of a new bacterial division.</title>
        <authorList>
            <person name="Pelletier E."/>
            <person name="Kreimeyer A."/>
            <person name="Bocs S."/>
            <person name="Rouy Z."/>
            <person name="Gyapay G."/>
            <person name="Chouari R."/>
            <person name="Riviere D."/>
            <person name="Ganesan A."/>
            <person name="Daegelen P."/>
            <person name="Sghir A."/>
            <person name="Cohen G.N."/>
            <person name="Medigue C."/>
            <person name="Weissenbach J."/>
            <person name="Le Paslier D."/>
        </authorList>
    </citation>
    <scope>NUCLEOTIDE SEQUENCE [LARGE SCALE GENOMIC DNA]</scope>
    <source>
        <strain evidence="2">Evry</strain>
    </source>
</reference>
<evidence type="ECO:0000313" key="2">
    <source>
        <dbReference type="Proteomes" id="UP000002019"/>
    </source>
</evidence>
<dbReference type="AlphaFoldDB" id="B0VH28"/>
<sequence>MPLNFSYFKQRDKEKKGLMLQREKRKKRKEIKTLSEIEFPIGDDNLQINKPIRVLSHHFTILLSRYAPSYNVNIYLTESKFLL</sequence>
<gene>
    <name evidence="1" type="ordered locus">CLOAM0760</name>
</gene>
<dbReference type="Proteomes" id="UP000002019">
    <property type="component" value="Chromosome"/>
</dbReference>
<dbReference type="STRING" id="459349.CLOAM0760"/>
<dbReference type="HOGENOM" id="CLU_2536559_0_0_0"/>
<accession>B0VH28</accession>